<dbReference type="STRING" id="1157962.A0A250XQH4"/>
<comment type="subcellular location">
    <subcellularLocation>
        <location evidence="1">Nucleus</location>
    </subcellularLocation>
</comment>
<dbReference type="InterPro" id="IPR029071">
    <property type="entry name" value="Ubiquitin-like_domsf"/>
</dbReference>
<evidence type="ECO:0000313" key="5">
    <source>
        <dbReference type="Proteomes" id="UP000232323"/>
    </source>
</evidence>
<dbReference type="InterPro" id="IPR000626">
    <property type="entry name" value="Ubiquitin-like_dom"/>
</dbReference>
<keyword evidence="5" id="KW-1185">Reference proteome</keyword>
<dbReference type="PROSITE" id="PS50053">
    <property type="entry name" value="UBIQUITIN_2"/>
    <property type="match status" value="1"/>
</dbReference>
<reference evidence="4 5" key="1">
    <citation type="submission" date="2017-08" db="EMBL/GenBank/DDBJ databases">
        <title>Acidophilic green algal genome provides insights into adaptation to an acidic environment.</title>
        <authorList>
            <person name="Hirooka S."/>
            <person name="Hirose Y."/>
            <person name="Kanesaki Y."/>
            <person name="Higuchi S."/>
            <person name="Fujiwara T."/>
            <person name="Onuma R."/>
            <person name="Era A."/>
            <person name="Ohbayashi R."/>
            <person name="Uzuka A."/>
            <person name="Nozaki H."/>
            <person name="Yoshikawa H."/>
            <person name="Miyagishima S.Y."/>
        </authorList>
    </citation>
    <scope>NUCLEOTIDE SEQUENCE [LARGE SCALE GENOMIC DNA]</scope>
    <source>
        <strain evidence="4 5">NIES-2499</strain>
    </source>
</reference>
<proteinExistence type="inferred from homology"/>
<dbReference type="Pfam" id="PF11976">
    <property type="entry name" value="Rad60-SLD"/>
    <property type="match status" value="1"/>
</dbReference>
<dbReference type="SMART" id="SM00213">
    <property type="entry name" value="UBQ"/>
    <property type="match status" value="1"/>
</dbReference>
<name>A0A250XQH4_9CHLO</name>
<dbReference type="Gene3D" id="3.10.20.90">
    <property type="entry name" value="Phosphatidylinositol 3-kinase Catalytic Subunit, Chain A, domain 1"/>
    <property type="match status" value="1"/>
</dbReference>
<dbReference type="Proteomes" id="UP000232323">
    <property type="component" value="Unassembled WGS sequence"/>
</dbReference>
<dbReference type="EMBL" id="BEGY01000160">
    <property type="protein sequence ID" value="GAX85273.1"/>
    <property type="molecule type" value="Genomic_DNA"/>
</dbReference>
<keyword evidence="1" id="KW-0833">Ubl conjugation pathway</keyword>
<dbReference type="EMBL" id="BEGY01000005">
    <property type="protein sequence ID" value="GAX73746.1"/>
    <property type="molecule type" value="Genomic_DNA"/>
</dbReference>
<dbReference type="OrthoDB" id="442921at2759"/>
<dbReference type="AlphaFoldDB" id="A0A250XQH4"/>
<sequence length="99" mass="10943">MADQMKQEEGTAPAPAETINIIVRDQSGGEVHFKVKPHTKFTKVFDAYCSKKAIVKDSIKFLFDGQRIGSDQSPRELDMSDGDMVDAVIEQLGGYHPSN</sequence>
<dbReference type="GO" id="GO:0005634">
    <property type="term" value="C:nucleus"/>
    <property type="evidence" value="ECO:0007669"/>
    <property type="project" value="UniProtKB-SubCell"/>
</dbReference>
<dbReference type="InterPro" id="IPR022617">
    <property type="entry name" value="Rad60/SUMO-like_dom"/>
</dbReference>
<evidence type="ECO:0000313" key="3">
    <source>
        <dbReference type="EMBL" id="GAX73746.1"/>
    </source>
</evidence>
<dbReference type="FunFam" id="3.10.20.90:FF:000202">
    <property type="entry name" value="Small ubiquitin-related modifier I"/>
    <property type="match status" value="1"/>
</dbReference>
<evidence type="ECO:0000256" key="1">
    <source>
        <dbReference type="RuleBase" id="RU361190"/>
    </source>
</evidence>
<evidence type="ECO:0000259" key="2">
    <source>
        <dbReference type="PROSITE" id="PS50053"/>
    </source>
</evidence>
<comment type="caution">
    <text evidence="4">The sequence shown here is derived from an EMBL/GenBank/DDBJ whole genome shotgun (WGS) entry which is preliminary data.</text>
</comment>
<dbReference type="PANTHER" id="PTHR10562">
    <property type="entry name" value="SMALL UBIQUITIN-RELATED MODIFIER"/>
    <property type="match status" value="1"/>
</dbReference>
<feature type="domain" description="Ubiquitin-like" evidence="2">
    <location>
        <begin position="19"/>
        <end position="94"/>
    </location>
</feature>
<protein>
    <recommendedName>
        <fullName evidence="1">Small ubiquitin-related modifier</fullName>
        <shortName evidence="1">SUMO</shortName>
    </recommendedName>
</protein>
<gene>
    <name evidence="3" type="ORF">CEUSTIGMA_g1198.t1</name>
    <name evidence="4" type="ORF">CEUSTIGMA_g12692.t1</name>
</gene>
<keyword evidence="1" id="KW-0539">Nucleus</keyword>
<organism evidence="4 5">
    <name type="scientific">Chlamydomonas eustigma</name>
    <dbReference type="NCBI Taxonomy" id="1157962"/>
    <lineage>
        <taxon>Eukaryota</taxon>
        <taxon>Viridiplantae</taxon>
        <taxon>Chlorophyta</taxon>
        <taxon>core chlorophytes</taxon>
        <taxon>Chlorophyceae</taxon>
        <taxon>CS clade</taxon>
        <taxon>Chlamydomonadales</taxon>
        <taxon>Chlamydomonadaceae</taxon>
        <taxon>Chlamydomonas</taxon>
    </lineage>
</organism>
<comment type="similarity">
    <text evidence="1">Belongs to the ubiquitin family. SUMO subfamily.</text>
</comment>
<evidence type="ECO:0000313" key="4">
    <source>
        <dbReference type="EMBL" id="GAX85273.1"/>
    </source>
</evidence>
<dbReference type="SUPFAM" id="SSF54236">
    <property type="entry name" value="Ubiquitin-like"/>
    <property type="match status" value="1"/>
</dbReference>
<accession>A0A250XQH4</accession>